<protein>
    <recommendedName>
        <fullName evidence="3">Aminotransferase class I/classII domain-containing protein</fullName>
    </recommendedName>
</protein>
<gene>
    <name evidence="1" type="ORF">BsIDN1_41490</name>
</gene>
<evidence type="ECO:0008006" key="3">
    <source>
        <dbReference type="Google" id="ProtNLM"/>
    </source>
</evidence>
<evidence type="ECO:0000313" key="2">
    <source>
        <dbReference type="Proteomes" id="UP000464658"/>
    </source>
</evidence>
<dbReference type="AlphaFoldDB" id="A0A5S9MCB5"/>
<reference evidence="1 2" key="1">
    <citation type="submission" date="2019-12" db="EMBL/GenBank/DDBJ databases">
        <title>Full genome sequence of a Bacillus safensis strain isolated from commercially available natto in Indonesia.</title>
        <authorList>
            <person name="Yoshida M."/>
            <person name="Uomi M."/>
            <person name="Waturangi D."/>
            <person name="Ekaputri J.J."/>
            <person name="Setiamarga D.H.E."/>
        </authorList>
    </citation>
    <scope>NUCLEOTIDE SEQUENCE [LARGE SCALE GENOMIC DNA]</scope>
    <source>
        <strain evidence="1 2">IDN1</strain>
    </source>
</reference>
<dbReference type="GO" id="GO:0004069">
    <property type="term" value="F:L-aspartate:2-oxoglutarate aminotransferase activity"/>
    <property type="evidence" value="ECO:0007669"/>
    <property type="project" value="InterPro"/>
</dbReference>
<dbReference type="InterPro" id="IPR024551">
    <property type="entry name" value="AspAT_Ic"/>
</dbReference>
<sequence length="63" mass="7128">MTGAGATYPYGKDPLDRNIRIAPTFPTLEELEQAIDIFTLCVQLVSIEKLLSEKKVNLLQRHK</sequence>
<accession>A0A5S9MCB5</accession>
<dbReference type="Gene3D" id="3.90.1150.10">
    <property type="entry name" value="Aspartate Aminotransferase, domain 1"/>
    <property type="match status" value="1"/>
</dbReference>
<dbReference type="EMBL" id="AP021906">
    <property type="protein sequence ID" value="BBP90531.1"/>
    <property type="molecule type" value="Genomic_DNA"/>
</dbReference>
<proteinExistence type="predicted"/>
<name>A0A5S9MCB5_BACIA</name>
<dbReference type="Proteomes" id="UP000464658">
    <property type="component" value="Chromosome"/>
</dbReference>
<evidence type="ECO:0000313" key="1">
    <source>
        <dbReference type="EMBL" id="BBP90531.1"/>
    </source>
</evidence>
<organism evidence="1 2">
    <name type="scientific">Bacillus safensis</name>
    <dbReference type="NCBI Taxonomy" id="561879"/>
    <lineage>
        <taxon>Bacteria</taxon>
        <taxon>Bacillati</taxon>
        <taxon>Bacillota</taxon>
        <taxon>Bacilli</taxon>
        <taxon>Bacillales</taxon>
        <taxon>Bacillaceae</taxon>
        <taxon>Bacillus</taxon>
    </lineage>
</organism>
<dbReference type="Pfam" id="PF12897">
    <property type="entry name" value="Asp_aminotransf"/>
    <property type="match status" value="1"/>
</dbReference>
<dbReference type="InterPro" id="IPR015422">
    <property type="entry name" value="PyrdxlP-dep_Trfase_small"/>
</dbReference>